<dbReference type="EMBL" id="JALDYZ010000028">
    <property type="protein sequence ID" value="MDI7925211.1"/>
    <property type="molecule type" value="Genomic_DNA"/>
</dbReference>
<comment type="caution">
    <text evidence="2">The sequence shown here is derived from an EMBL/GenBank/DDBJ whole genome shotgun (WGS) entry which is preliminary data.</text>
</comment>
<feature type="coiled-coil region" evidence="1">
    <location>
        <begin position="1"/>
        <end position="28"/>
    </location>
</feature>
<keyword evidence="1" id="KW-0175">Coiled coil</keyword>
<protein>
    <submittedName>
        <fullName evidence="2">Uncharacterized protein</fullName>
    </submittedName>
</protein>
<organism evidence="2 3">
    <name type="scientific">Ferirhizobium litorale</name>
    <dbReference type="NCBI Taxonomy" id="2927786"/>
    <lineage>
        <taxon>Bacteria</taxon>
        <taxon>Pseudomonadati</taxon>
        <taxon>Pseudomonadota</taxon>
        <taxon>Alphaproteobacteria</taxon>
        <taxon>Hyphomicrobiales</taxon>
        <taxon>Rhizobiaceae</taxon>
        <taxon>Ferirhizobium</taxon>
    </lineage>
</organism>
<reference evidence="2" key="1">
    <citation type="submission" date="2022-03" db="EMBL/GenBank/DDBJ databases">
        <title>Fererhizobium litorale gen. nov., sp. nov., isolated from sandy sediments of the Sea of Japan seashore.</title>
        <authorList>
            <person name="Romanenko L."/>
            <person name="Kurilenko V."/>
            <person name="Otstavnykh N."/>
            <person name="Svetashev V."/>
            <person name="Tekutyeva L."/>
            <person name="Isaeva M."/>
            <person name="Mikhailov V."/>
        </authorList>
    </citation>
    <scope>NUCLEOTIDE SEQUENCE</scope>
    <source>
        <strain evidence="2">KMM 9576</strain>
    </source>
</reference>
<keyword evidence="3" id="KW-1185">Reference proteome</keyword>
<evidence type="ECO:0000313" key="3">
    <source>
        <dbReference type="Proteomes" id="UP001161580"/>
    </source>
</evidence>
<dbReference type="Proteomes" id="UP001161580">
    <property type="component" value="Unassembled WGS sequence"/>
</dbReference>
<name>A0AAE3U425_9HYPH</name>
<sequence>MPHLNQHIESLNKAKQNLIEERRATVRKIGESSSEARCHASELVTLQAAIDAVDRAIKDESSVARSDLTSESYGTF</sequence>
<proteinExistence type="predicted"/>
<dbReference type="AlphaFoldDB" id="A0AAE3U425"/>
<gene>
    <name evidence="2" type="ORF">MRS75_24525</name>
</gene>
<evidence type="ECO:0000313" key="2">
    <source>
        <dbReference type="EMBL" id="MDI7925211.1"/>
    </source>
</evidence>
<accession>A0AAE3U425</accession>
<evidence type="ECO:0000256" key="1">
    <source>
        <dbReference type="SAM" id="Coils"/>
    </source>
</evidence>
<dbReference type="RefSeq" id="WP_311789634.1">
    <property type="nucleotide sequence ID" value="NZ_JALDYY010000037.1"/>
</dbReference>